<evidence type="ECO:0000313" key="2">
    <source>
        <dbReference type="EMBL" id="ESN97590.1"/>
    </source>
</evidence>
<gene>
    <name evidence="3" type="primary">20206575</name>
    <name evidence="2" type="ORF">HELRODRAFT_178027</name>
</gene>
<sequence>MFQLKVLKYLIALISAIEIVESSPWSSKELFLPFDSTSSTLPTTTSSLPFPSSSSFDPHLHSSVADDVTVEPTSFQLPTTNTTPSNLSRTSCPNDEMFCWLDLKFHELHSSHTQHITSYSEQFEGMPDECRKDRCAEDRALNTDGYFDWLRTRIGFSCFLKNLEKEVHTGQYKIIMNLIFDPVFSSFWVRNLLQFTELPVQMNKIWRYMGKKGHEQLDEQHS</sequence>
<feature type="signal peptide" evidence="1">
    <location>
        <begin position="1"/>
        <end position="22"/>
    </location>
</feature>
<keyword evidence="4" id="KW-1185">Reference proteome</keyword>
<dbReference type="InParanoid" id="T1FCM6"/>
<dbReference type="EnsemblMetazoa" id="HelroT178027">
    <property type="protein sequence ID" value="HelroP178027"/>
    <property type="gene ID" value="HelroG178027"/>
</dbReference>
<dbReference type="GeneID" id="20206575"/>
<reference evidence="3" key="3">
    <citation type="submission" date="2015-06" db="UniProtKB">
        <authorList>
            <consortium name="EnsemblMetazoa"/>
        </authorList>
    </citation>
    <scope>IDENTIFICATION</scope>
</reference>
<name>T1FCM6_HELRO</name>
<reference evidence="4" key="1">
    <citation type="submission" date="2012-12" db="EMBL/GenBank/DDBJ databases">
        <authorList>
            <person name="Hellsten U."/>
            <person name="Grimwood J."/>
            <person name="Chapman J.A."/>
            <person name="Shapiro H."/>
            <person name="Aerts A."/>
            <person name="Otillar R.P."/>
            <person name="Terry A.Y."/>
            <person name="Boore J.L."/>
            <person name="Simakov O."/>
            <person name="Marletaz F."/>
            <person name="Cho S.-J."/>
            <person name="Edsinger-Gonzales E."/>
            <person name="Havlak P."/>
            <person name="Kuo D.-H."/>
            <person name="Larsson T."/>
            <person name="Lv J."/>
            <person name="Arendt D."/>
            <person name="Savage R."/>
            <person name="Osoegawa K."/>
            <person name="de Jong P."/>
            <person name="Lindberg D.R."/>
            <person name="Seaver E.C."/>
            <person name="Weisblat D.A."/>
            <person name="Putnam N.H."/>
            <person name="Grigoriev I.V."/>
            <person name="Rokhsar D.S."/>
        </authorList>
    </citation>
    <scope>NUCLEOTIDE SEQUENCE</scope>
</reference>
<dbReference type="Proteomes" id="UP000015101">
    <property type="component" value="Unassembled WGS sequence"/>
</dbReference>
<dbReference type="EMBL" id="AMQM01006279">
    <property type="status" value="NOT_ANNOTATED_CDS"/>
    <property type="molecule type" value="Genomic_DNA"/>
</dbReference>
<keyword evidence="1" id="KW-0732">Signal</keyword>
<dbReference type="KEGG" id="hro:HELRODRAFT_178027"/>
<reference evidence="2 4" key="2">
    <citation type="journal article" date="2013" name="Nature">
        <title>Insights into bilaterian evolution from three spiralian genomes.</title>
        <authorList>
            <person name="Simakov O."/>
            <person name="Marletaz F."/>
            <person name="Cho S.J."/>
            <person name="Edsinger-Gonzales E."/>
            <person name="Havlak P."/>
            <person name="Hellsten U."/>
            <person name="Kuo D.H."/>
            <person name="Larsson T."/>
            <person name="Lv J."/>
            <person name="Arendt D."/>
            <person name="Savage R."/>
            <person name="Osoegawa K."/>
            <person name="de Jong P."/>
            <person name="Grimwood J."/>
            <person name="Chapman J.A."/>
            <person name="Shapiro H."/>
            <person name="Aerts A."/>
            <person name="Otillar R.P."/>
            <person name="Terry A.Y."/>
            <person name="Boore J.L."/>
            <person name="Grigoriev I.V."/>
            <person name="Lindberg D.R."/>
            <person name="Seaver E.C."/>
            <person name="Weisblat D.A."/>
            <person name="Putnam N.H."/>
            <person name="Rokhsar D.S."/>
        </authorList>
    </citation>
    <scope>NUCLEOTIDE SEQUENCE</scope>
</reference>
<dbReference type="AlphaFoldDB" id="T1FCM6"/>
<feature type="chain" id="PRO_5010980479" evidence="1">
    <location>
        <begin position="23"/>
        <end position="222"/>
    </location>
</feature>
<dbReference type="HOGENOM" id="CLU_1246569_0_0_1"/>
<dbReference type="CTD" id="20206575"/>
<organism evidence="3 4">
    <name type="scientific">Helobdella robusta</name>
    <name type="common">Californian leech</name>
    <dbReference type="NCBI Taxonomy" id="6412"/>
    <lineage>
        <taxon>Eukaryota</taxon>
        <taxon>Metazoa</taxon>
        <taxon>Spiralia</taxon>
        <taxon>Lophotrochozoa</taxon>
        <taxon>Annelida</taxon>
        <taxon>Clitellata</taxon>
        <taxon>Hirudinea</taxon>
        <taxon>Rhynchobdellida</taxon>
        <taxon>Glossiphoniidae</taxon>
        <taxon>Helobdella</taxon>
    </lineage>
</organism>
<proteinExistence type="predicted"/>
<evidence type="ECO:0000313" key="4">
    <source>
        <dbReference type="Proteomes" id="UP000015101"/>
    </source>
</evidence>
<protein>
    <submittedName>
        <fullName evidence="2 3">Uncharacterized protein</fullName>
    </submittedName>
</protein>
<dbReference type="RefSeq" id="XP_009024409.1">
    <property type="nucleotide sequence ID" value="XM_009026161.1"/>
</dbReference>
<evidence type="ECO:0000256" key="1">
    <source>
        <dbReference type="SAM" id="SignalP"/>
    </source>
</evidence>
<evidence type="ECO:0000313" key="3">
    <source>
        <dbReference type="EnsemblMetazoa" id="HelroP178027"/>
    </source>
</evidence>
<dbReference type="EMBL" id="KB097336">
    <property type="protein sequence ID" value="ESN97590.1"/>
    <property type="molecule type" value="Genomic_DNA"/>
</dbReference>
<accession>T1FCM6</accession>